<organism evidence="1 2">
    <name type="scientific">Aristaeella lactis</name>
    <dbReference type="NCBI Taxonomy" id="3046383"/>
    <lineage>
        <taxon>Bacteria</taxon>
        <taxon>Bacillati</taxon>
        <taxon>Bacillota</taxon>
        <taxon>Clostridia</taxon>
        <taxon>Eubacteriales</taxon>
        <taxon>Aristaeellaceae</taxon>
        <taxon>Aristaeella</taxon>
    </lineage>
</organism>
<sequence>MNHLIEEAVIIELFGIRMYAFGVYVALGTLFAVIVLAMAGRTLSLKKGTVPLTACLTILCAFLCARVAFCLLNRELGHSTPLFFWPRVNGGGWSMFGLIGGALAGGLISALLMKEKTGKVLDTVSLSLLPMIAAERIGESRIEDFDISRPLDSSFLKGTFLAVGEDEPCLATYYVAAAVAIVLFAVLALRLNKKERKGNLTNAFLLLFGAASIVTESLRYDRYLSVSFVGLQQIAAACMLALGVALAVKRSGKTKSALSIAAIVSIPVMVLIVIGLEFALDRTTWNKLLIYAGMIITVSIPVILGMKLLKNNDKGIDAE</sequence>
<dbReference type="EMBL" id="FWXZ01000001">
    <property type="protein sequence ID" value="SMC38256.1"/>
    <property type="molecule type" value="Genomic_DNA"/>
</dbReference>
<comment type="caution">
    <text evidence="1">The sequence shown here is derived from an EMBL/GenBank/DDBJ whole genome shotgun (WGS) entry which is preliminary data.</text>
</comment>
<keyword evidence="2" id="KW-1185">Reference proteome</keyword>
<evidence type="ECO:0000313" key="2">
    <source>
        <dbReference type="Proteomes" id="UP000192328"/>
    </source>
</evidence>
<evidence type="ECO:0000313" key="1">
    <source>
        <dbReference type="EMBL" id="SMC38256.1"/>
    </source>
</evidence>
<dbReference type="Proteomes" id="UP000192328">
    <property type="component" value="Unassembled WGS sequence"/>
</dbReference>
<proteinExistence type="predicted"/>
<name>A0AC61PI84_9FIRM</name>
<accession>A0AC61PI84</accession>
<gene>
    <name evidence="1" type="ORF">SAMN06297397_0454</name>
</gene>
<reference evidence="1" key="1">
    <citation type="submission" date="2017-04" db="EMBL/GenBank/DDBJ databases">
        <authorList>
            <person name="Varghese N."/>
            <person name="Submissions S."/>
        </authorList>
    </citation>
    <scope>NUCLEOTIDE SEQUENCE</scope>
    <source>
        <strain evidence="1">WTE2008</strain>
    </source>
</reference>
<protein>
    <submittedName>
        <fullName evidence="1">Prolipoprotein diacylglyceryltransferase</fullName>
    </submittedName>
</protein>